<comment type="subunit">
    <text evidence="3 8">Homodimer and heterodimers.</text>
</comment>
<reference evidence="11" key="1">
    <citation type="submission" date="2025-08" db="UniProtKB">
        <authorList>
            <consortium name="RefSeq"/>
        </authorList>
    </citation>
    <scope>IDENTIFICATION</scope>
    <source>
        <tissue evidence="11">Young leaves</tissue>
    </source>
</reference>
<keyword evidence="4 8" id="KW-1003">Cell membrane</keyword>
<dbReference type="KEGG" id="cmos:111447478"/>
<dbReference type="AlphaFoldDB" id="A0A6J1FRA5"/>
<gene>
    <name evidence="11" type="primary">LOC111447478</name>
</gene>
<evidence type="ECO:0000256" key="6">
    <source>
        <dbReference type="ARBA" id="ARBA00022989"/>
    </source>
</evidence>
<organism evidence="10 11">
    <name type="scientific">Cucurbita moschata</name>
    <name type="common">Winter crookneck squash</name>
    <name type="synonym">Cucurbita pepo var. moschata</name>
    <dbReference type="NCBI Taxonomy" id="3662"/>
    <lineage>
        <taxon>Eukaryota</taxon>
        <taxon>Viridiplantae</taxon>
        <taxon>Streptophyta</taxon>
        <taxon>Embryophyta</taxon>
        <taxon>Tracheophyta</taxon>
        <taxon>Spermatophyta</taxon>
        <taxon>Magnoliopsida</taxon>
        <taxon>eudicotyledons</taxon>
        <taxon>Gunneridae</taxon>
        <taxon>Pentapetalae</taxon>
        <taxon>rosids</taxon>
        <taxon>fabids</taxon>
        <taxon>Cucurbitales</taxon>
        <taxon>Cucurbitaceae</taxon>
        <taxon>Cucurbiteae</taxon>
        <taxon>Cucurbita</taxon>
    </lineage>
</organism>
<feature type="transmembrane region" description="Helical" evidence="8">
    <location>
        <begin position="140"/>
        <end position="162"/>
    </location>
</feature>
<feature type="domain" description="Casparian strip membrane protein" evidence="9">
    <location>
        <begin position="12"/>
        <end position="147"/>
    </location>
</feature>
<evidence type="ECO:0000256" key="2">
    <source>
        <dbReference type="ARBA" id="ARBA00007651"/>
    </source>
</evidence>
<evidence type="ECO:0000259" key="9">
    <source>
        <dbReference type="Pfam" id="PF04535"/>
    </source>
</evidence>
<dbReference type="PANTHER" id="PTHR33573">
    <property type="entry name" value="CASP-LIKE PROTEIN 4A4"/>
    <property type="match status" value="1"/>
</dbReference>
<dbReference type="Proteomes" id="UP000504609">
    <property type="component" value="Unplaced"/>
</dbReference>
<evidence type="ECO:0000256" key="1">
    <source>
        <dbReference type="ARBA" id="ARBA00004651"/>
    </source>
</evidence>
<dbReference type="InterPro" id="IPR006702">
    <property type="entry name" value="CASP_dom"/>
</dbReference>
<dbReference type="GeneID" id="111447478"/>
<evidence type="ECO:0000256" key="4">
    <source>
        <dbReference type="ARBA" id="ARBA00022475"/>
    </source>
</evidence>
<sequence>MEETHNPHPPILKLLDVSLRLFSVPLTIASICLTVTNRQDNPDYGTLEFHNLSGLKYMVCISAIAAAYALFAAAFSWLRCFAAKAWVFFVSDQIVAYLMVTSVAAVGEILYLAYYGDREVSWSEAYSTYGKFCDKMKMALVFQALGFGCFFVVAVVSAFRAFSIFDPPLPSQHLQHQSN</sequence>
<evidence type="ECO:0000256" key="5">
    <source>
        <dbReference type="ARBA" id="ARBA00022692"/>
    </source>
</evidence>
<evidence type="ECO:0000256" key="3">
    <source>
        <dbReference type="ARBA" id="ARBA00011489"/>
    </source>
</evidence>
<feature type="transmembrane region" description="Helical" evidence="8">
    <location>
        <begin position="94"/>
        <end position="114"/>
    </location>
</feature>
<dbReference type="InterPro" id="IPR006459">
    <property type="entry name" value="CASP/CASPL"/>
</dbReference>
<evidence type="ECO:0000313" key="10">
    <source>
        <dbReference type="Proteomes" id="UP000504609"/>
    </source>
</evidence>
<keyword evidence="7 8" id="KW-0472">Membrane</keyword>
<feature type="transmembrane region" description="Helical" evidence="8">
    <location>
        <begin position="57"/>
        <end position="78"/>
    </location>
</feature>
<feature type="transmembrane region" description="Helical" evidence="8">
    <location>
        <begin position="17"/>
        <end position="36"/>
    </location>
</feature>
<evidence type="ECO:0000313" key="11">
    <source>
        <dbReference type="RefSeq" id="XP_022942434.1"/>
    </source>
</evidence>
<name>A0A6J1FRA5_CUCMO</name>
<dbReference type="NCBIfam" id="TIGR01569">
    <property type="entry name" value="A_tha_TIGR01569"/>
    <property type="match status" value="1"/>
</dbReference>
<dbReference type="PANTHER" id="PTHR33573:SF30">
    <property type="entry name" value="CASP-LIKE PROTEIN 2C1-RELATED"/>
    <property type="match status" value="1"/>
</dbReference>
<keyword evidence="10" id="KW-1185">Reference proteome</keyword>
<dbReference type="RefSeq" id="XP_022942434.1">
    <property type="nucleotide sequence ID" value="XM_023086666.1"/>
</dbReference>
<dbReference type="Pfam" id="PF04535">
    <property type="entry name" value="CASP_dom"/>
    <property type="match status" value="1"/>
</dbReference>
<comment type="subcellular location">
    <subcellularLocation>
        <location evidence="1 8">Cell membrane</location>
        <topology evidence="1 8">Multi-pass membrane protein</topology>
    </subcellularLocation>
</comment>
<protein>
    <recommendedName>
        <fullName evidence="8">CASP-like protein</fullName>
    </recommendedName>
</protein>
<proteinExistence type="inferred from homology"/>
<evidence type="ECO:0000256" key="8">
    <source>
        <dbReference type="RuleBase" id="RU361233"/>
    </source>
</evidence>
<comment type="similarity">
    <text evidence="2 8">Belongs to the Casparian strip membrane proteins (CASP) family.</text>
</comment>
<dbReference type="GO" id="GO:0005886">
    <property type="term" value="C:plasma membrane"/>
    <property type="evidence" value="ECO:0007669"/>
    <property type="project" value="UniProtKB-SubCell"/>
</dbReference>
<accession>A0A6J1FRA5</accession>
<keyword evidence="5 8" id="KW-0812">Transmembrane</keyword>
<keyword evidence="6 8" id="KW-1133">Transmembrane helix</keyword>
<evidence type="ECO:0000256" key="7">
    <source>
        <dbReference type="ARBA" id="ARBA00023136"/>
    </source>
</evidence>